<dbReference type="Pfam" id="PF00107">
    <property type="entry name" value="ADH_zinc_N"/>
    <property type="match status" value="1"/>
</dbReference>
<dbReference type="InterPro" id="IPR036291">
    <property type="entry name" value="NAD(P)-bd_dom_sf"/>
</dbReference>
<dbReference type="SMART" id="SM00829">
    <property type="entry name" value="PKS_ER"/>
    <property type="match status" value="1"/>
</dbReference>
<dbReference type="SUPFAM" id="SSF51735">
    <property type="entry name" value="NAD(P)-binding Rossmann-fold domains"/>
    <property type="match status" value="1"/>
</dbReference>
<sequence>MPAQAFTKAPAGYTHAEAAALTCTGVTAWRGLVVSGKVKPGDTVLVLGTGSVSLFALQFAKAAGARVIATSSDEEKLERLSRLGADAVINYKAVPDWSRKVRELTGGRGVDHVIEVGGPATLAQSIAACRTGGHIALIGVLTGFAADVSIPAVFSNQIRISGISIGSRADQEDMIRAIDVNRIKPVIDRRFPLREIAAAFTHYAARKHFGKVCLEL</sequence>
<organism evidence="2 3">
    <name type="scientific">Mesorhizobium japonicum (strain LMG 29417 / CECT 9101 / MAFF 303099)</name>
    <name type="common">Mesorhizobium loti (strain MAFF 303099)</name>
    <dbReference type="NCBI Taxonomy" id="266835"/>
    <lineage>
        <taxon>Bacteria</taxon>
        <taxon>Pseudomonadati</taxon>
        <taxon>Pseudomonadota</taxon>
        <taxon>Alphaproteobacteria</taxon>
        <taxon>Hyphomicrobiales</taxon>
        <taxon>Phyllobacteriaceae</taxon>
        <taxon>Mesorhizobium</taxon>
    </lineage>
</organism>
<dbReference type="Proteomes" id="UP000000552">
    <property type="component" value="Chromosome"/>
</dbReference>
<dbReference type="InterPro" id="IPR020843">
    <property type="entry name" value="ER"/>
</dbReference>
<dbReference type="PANTHER" id="PTHR45033:SF2">
    <property type="entry name" value="ZINC-TYPE ALCOHOL DEHYDROGENASE-LIKE PROTEIN C1773.06C"/>
    <property type="match status" value="1"/>
</dbReference>
<dbReference type="AlphaFoldDB" id="Q98JJ7"/>
<accession>Q98JJ7</accession>
<reference evidence="2 3" key="1">
    <citation type="journal article" date="2000" name="DNA Res.">
        <title>Complete genome structure of the nitrogen-fixing symbiotic bacterium Mesorhizobium loti.</title>
        <authorList>
            <person name="Kaneko T."/>
            <person name="Nakamura Y."/>
            <person name="Sato S."/>
            <person name="Asamizu E."/>
            <person name="Kato T."/>
            <person name="Sasamoto S."/>
            <person name="Watanabe A."/>
            <person name="Idesawa K."/>
            <person name="Ishikawa A."/>
            <person name="Kawashima K."/>
            <person name="Kimura T."/>
            <person name="Kishida Y."/>
            <person name="Kiyokawa C."/>
            <person name="Kohara M."/>
            <person name="Matsumoto M."/>
            <person name="Matsuno A."/>
            <person name="Mochizuki Y."/>
            <person name="Nakayama S."/>
            <person name="Nakazaki N."/>
            <person name="Shimpo S."/>
            <person name="Sugimoto M."/>
            <person name="Takeuchi C."/>
            <person name="Yamada M."/>
            <person name="Tabata S."/>
        </authorList>
    </citation>
    <scope>NUCLEOTIDE SEQUENCE [LARGE SCALE GENOMIC DNA]</scope>
    <source>
        <strain evidence="3">LMG 29417 / CECT 9101 / MAFF 303099</strain>
    </source>
</reference>
<dbReference type="HOGENOM" id="CLU_026673_3_4_5"/>
<protein>
    <submittedName>
        <fullName evidence="2">Alcohol dehydrogenase</fullName>
    </submittedName>
</protein>
<evidence type="ECO:0000313" key="2">
    <source>
        <dbReference type="EMBL" id="BAB49168.1"/>
    </source>
</evidence>
<gene>
    <name evidence="2" type="ordered locus">mlr1913</name>
</gene>
<dbReference type="RefSeq" id="WP_010910520.1">
    <property type="nucleotide sequence ID" value="NC_002678.2"/>
</dbReference>
<dbReference type="eggNOG" id="COG0604">
    <property type="taxonomic scope" value="Bacteria"/>
</dbReference>
<dbReference type="CDD" id="cd08276">
    <property type="entry name" value="MDR7"/>
    <property type="match status" value="1"/>
</dbReference>
<dbReference type="Gene3D" id="3.90.180.10">
    <property type="entry name" value="Medium-chain alcohol dehydrogenases, catalytic domain"/>
    <property type="match status" value="1"/>
</dbReference>
<dbReference type="InterPro" id="IPR013149">
    <property type="entry name" value="ADH-like_C"/>
</dbReference>
<dbReference type="GO" id="GO:0016491">
    <property type="term" value="F:oxidoreductase activity"/>
    <property type="evidence" value="ECO:0007669"/>
    <property type="project" value="InterPro"/>
</dbReference>
<evidence type="ECO:0000259" key="1">
    <source>
        <dbReference type="SMART" id="SM00829"/>
    </source>
</evidence>
<feature type="domain" description="Enoyl reductase (ER)" evidence="1">
    <location>
        <begin position="1"/>
        <end position="214"/>
    </location>
</feature>
<dbReference type="InterPro" id="IPR052711">
    <property type="entry name" value="Zinc_ADH-like"/>
</dbReference>
<dbReference type="EMBL" id="BA000012">
    <property type="protein sequence ID" value="BAB49168.1"/>
    <property type="molecule type" value="Genomic_DNA"/>
</dbReference>
<name>Q98JJ7_RHILO</name>
<dbReference type="KEGG" id="mlo:mlr1913"/>
<dbReference type="PANTHER" id="PTHR45033">
    <property type="match status" value="1"/>
</dbReference>
<evidence type="ECO:0000313" key="3">
    <source>
        <dbReference type="Proteomes" id="UP000000552"/>
    </source>
</evidence>
<proteinExistence type="predicted"/>
<dbReference type="Gene3D" id="3.40.50.720">
    <property type="entry name" value="NAD(P)-binding Rossmann-like Domain"/>
    <property type="match status" value="1"/>
</dbReference>